<dbReference type="CDD" id="cd20394">
    <property type="entry name" value="Tudor_SGF29_rpt2"/>
    <property type="match status" value="1"/>
</dbReference>
<dbReference type="GeneID" id="89947619"/>
<evidence type="ECO:0000259" key="6">
    <source>
        <dbReference type="PROSITE" id="PS51518"/>
    </source>
</evidence>
<keyword evidence="8" id="KW-1185">Reference proteome</keyword>
<reference evidence="7 8" key="1">
    <citation type="submission" date="2022-11" db="EMBL/GenBank/DDBJ databases">
        <title>Mucor velutinosus strain NIH1002 WGS.</title>
        <authorList>
            <person name="Subramanian P."/>
            <person name="Mullikin J.C."/>
            <person name="Segre J.A."/>
            <person name="Zelazny A.M."/>
        </authorList>
    </citation>
    <scope>NUCLEOTIDE SEQUENCE [LARGE SCALE GENOMIC DNA]</scope>
    <source>
        <strain evidence="7 8">NIH1002</strain>
    </source>
</reference>
<proteinExistence type="predicted"/>
<dbReference type="AlphaFoldDB" id="A0AAN7D804"/>
<dbReference type="InterPro" id="IPR010750">
    <property type="entry name" value="SGF29_tudor-like_dom"/>
</dbReference>
<dbReference type="CDD" id="cd20393">
    <property type="entry name" value="Tudor_SGF29_rpt1"/>
    <property type="match status" value="1"/>
</dbReference>
<dbReference type="EMBL" id="JASEJX010000025">
    <property type="protein sequence ID" value="KAK4511918.1"/>
    <property type="molecule type" value="Genomic_DNA"/>
</dbReference>
<dbReference type="Gene3D" id="2.30.30.140">
    <property type="match status" value="2"/>
</dbReference>
<keyword evidence="4" id="KW-0539">Nucleus</keyword>
<dbReference type="Proteomes" id="UP001304243">
    <property type="component" value="Unassembled WGS sequence"/>
</dbReference>
<dbReference type="PROSITE" id="PS51518">
    <property type="entry name" value="SGF29_C"/>
    <property type="match status" value="1"/>
</dbReference>
<dbReference type="GO" id="GO:0000124">
    <property type="term" value="C:SAGA complex"/>
    <property type="evidence" value="ECO:0007669"/>
    <property type="project" value="InterPro"/>
</dbReference>
<accession>A0AAN7D804</accession>
<organism evidence="7 8">
    <name type="scientific">Mucor velutinosus</name>
    <dbReference type="NCBI Taxonomy" id="708070"/>
    <lineage>
        <taxon>Eukaryota</taxon>
        <taxon>Fungi</taxon>
        <taxon>Fungi incertae sedis</taxon>
        <taxon>Mucoromycota</taxon>
        <taxon>Mucoromycotina</taxon>
        <taxon>Mucoromycetes</taxon>
        <taxon>Mucorales</taxon>
        <taxon>Mucorineae</taxon>
        <taxon>Mucoraceae</taxon>
        <taxon>Mucor</taxon>
    </lineage>
</organism>
<gene>
    <name evidence="7" type="ORF">ATC70_003917</name>
</gene>
<dbReference type="GO" id="GO:0005634">
    <property type="term" value="C:nucleus"/>
    <property type="evidence" value="ECO:0007669"/>
    <property type="project" value="UniProtKB-SubCell"/>
</dbReference>
<comment type="caution">
    <text evidence="7">The sequence shown here is derived from an EMBL/GenBank/DDBJ whole genome shotgun (WGS) entry which is preliminary data.</text>
</comment>
<name>A0AAN7D804_9FUNG</name>
<feature type="domain" description="SGF29 C-terminal" evidence="6">
    <location>
        <begin position="143"/>
        <end position="283"/>
    </location>
</feature>
<dbReference type="InterPro" id="IPR037802">
    <property type="entry name" value="SGF29"/>
</dbReference>
<evidence type="ECO:0000256" key="3">
    <source>
        <dbReference type="ARBA" id="ARBA00023163"/>
    </source>
</evidence>
<comment type="subcellular location">
    <subcellularLocation>
        <location evidence="1">Nucleus</location>
    </subcellularLocation>
</comment>
<dbReference type="PANTHER" id="PTHR21539">
    <property type="entry name" value="SAGA-ASSOCIATED FACTOR 29"/>
    <property type="match status" value="1"/>
</dbReference>
<evidence type="ECO:0000313" key="8">
    <source>
        <dbReference type="Proteomes" id="UP001304243"/>
    </source>
</evidence>
<evidence type="ECO:0000256" key="1">
    <source>
        <dbReference type="ARBA" id="ARBA00004123"/>
    </source>
</evidence>
<dbReference type="InterPro" id="IPR047287">
    <property type="entry name" value="Tudor_SGF29_rpt2"/>
</dbReference>
<dbReference type="InterPro" id="IPR047288">
    <property type="entry name" value="Tudor_SGF29_rpt1"/>
</dbReference>
<dbReference type="RefSeq" id="XP_064678584.1">
    <property type="nucleotide sequence ID" value="XM_064823272.1"/>
</dbReference>
<keyword evidence="2" id="KW-0805">Transcription regulation</keyword>
<feature type="compositionally biased region" description="Basic residues" evidence="5">
    <location>
        <begin position="136"/>
        <end position="146"/>
    </location>
</feature>
<dbReference type="Pfam" id="PF07039">
    <property type="entry name" value="SGF29_Tudor"/>
    <property type="match status" value="1"/>
</dbReference>
<sequence length="283" mass="31769">MDRKSRTSRSANLDDTNEEVNLWKQICIALAKLEHVQKDTANVVTGINNIHTAVNMEQGIPTVVGNKLMDFYRGGIDLSNSESKIIHDIIEKVSVLIALRDASEYNHVIDGKRKKRKADNGDDSSSSAASGTHSVSSKRSKTHHNLLTHGTSVAARQPKQKDKNEEWILAVVISYNHDKNRYEVEDVDQDEFGQKQRYMLQPRNVIPIPNVDEAKGLTEINTGQDVLALYPGTTCFYRAKVAAPPSKNKDMSYGGNYKVQFEDDNNEYKYVMPGHVLEVPKVK</sequence>
<evidence type="ECO:0000256" key="4">
    <source>
        <dbReference type="ARBA" id="ARBA00023242"/>
    </source>
</evidence>
<evidence type="ECO:0000256" key="5">
    <source>
        <dbReference type="SAM" id="MobiDB-lite"/>
    </source>
</evidence>
<dbReference type="PANTHER" id="PTHR21539:SF0">
    <property type="entry name" value="SAGA-ASSOCIATED FACTOR 29"/>
    <property type="match status" value="1"/>
</dbReference>
<keyword evidence="3" id="KW-0804">Transcription</keyword>
<evidence type="ECO:0000313" key="7">
    <source>
        <dbReference type="EMBL" id="KAK4511918.1"/>
    </source>
</evidence>
<feature type="compositionally biased region" description="Low complexity" evidence="5">
    <location>
        <begin position="124"/>
        <end position="135"/>
    </location>
</feature>
<evidence type="ECO:0000256" key="2">
    <source>
        <dbReference type="ARBA" id="ARBA00023015"/>
    </source>
</evidence>
<feature type="region of interest" description="Disordered" evidence="5">
    <location>
        <begin position="112"/>
        <end position="160"/>
    </location>
</feature>
<protein>
    <recommendedName>
        <fullName evidence="6">SGF29 C-terminal domain-containing protein</fullName>
    </recommendedName>
</protein>